<keyword evidence="2" id="KW-1185">Reference proteome</keyword>
<evidence type="ECO:0000313" key="2">
    <source>
        <dbReference type="Proteomes" id="UP000265520"/>
    </source>
</evidence>
<proteinExistence type="predicted"/>
<name>A0A392RVH5_9FABA</name>
<evidence type="ECO:0000313" key="1">
    <source>
        <dbReference type="EMBL" id="MCI40172.1"/>
    </source>
</evidence>
<comment type="caution">
    <text evidence="1">The sequence shown here is derived from an EMBL/GenBank/DDBJ whole genome shotgun (WGS) entry which is preliminary data.</text>
</comment>
<organism evidence="1 2">
    <name type="scientific">Trifolium medium</name>
    <dbReference type="NCBI Taxonomy" id="97028"/>
    <lineage>
        <taxon>Eukaryota</taxon>
        <taxon>Viridiplantae</taxon>
        <taxon>Streptophyta</taxon>
        <taxon>Embryophyta</taxon>
        <taxon>Tracheophyta</taxon>
        <taxon>Spermatophyta</taxon>
        <taxon>Magnoliopsida</taxon>
        <taxon>eudicotyledons</taxon>
        <taxon>Gunneridae</taxon>
        <taxon>Pentapetalae</taxon>
        <taxon>rosids</taxon>
        <taxon>fabids</taxon>
        <taxon>Fabales</taxon>
        <taxon>Fabaceae</taxon>
        <taxon>Papilionoideae</taxon>
        <taxon>50 kb inversion clade</taxon>
        <taxon>NPAAA clade</taxon>
        <taxon>Hologalegina</taxon>
        <taxon>IRL clade</taxon>
        <taxon>Trifolieae</taxon>
        <taxon>Trifolium</taxon>
    </lineage>
</organism>
<dbReference type="Proteomes" id="UP000265520">
    <property type="component" value="Unassembled WGS sequence"/>
</dbReference>
<feature type="non-terminal residue" evidence="1">
    <location>
        <position position="1"/>
    </location>
</feature>
<accession>A0A392RVH5</accession>
<reference evidence="1 2" key="1">
    <citation type="journal article" date="2018" name="Front. Plant Sci.">
        <title>Red Clover (Trifolium pratense) and Zigzag Clover (T. medium) - A Picture of Genomic Similarities and Differences.</title>
        <authorList>
            <person name="Dluhosova J."/>
            <person name="Istvanek J."/>
            <person name="Nedelnik J."/>
            <person name="Repkova J."/>
        </authorList>
    </citation>
    <scope>NUCLEOTIDE SEQUENCE [LARGE SCALE GENOMIC DNA]</scope>
    <source>
        <strain evidence="2">cv. 10/8</strain>
        <tissue evidence="1">Leaf</tissue>
    </source>
</reference>
<dbReference type="EMBL" id="LXQA010276798">
    <property type="protein sequence ID" value="MCI40172.1"/>
    <property type="molecule type" value="Genomic_DNA"/>
</dbReference>
<sequence>KKRVLGEKNDGERRSSSEKRVSYEGEFVGVLETMEKSEEYDKDGVLGTMEMEKSEYDEDGDGEEFFWVSI</sequence>
<dbReference type="AlphaFoldDB" id="A0A392RVH5"/>
<protein>
    <submittedName>
        <fullName evidence="1">Uncharacterized protein</fullName>
    </submittedName>
</protein>